<name>A0A6J4T9K8_9ACTN</name>
<feature type="non-terminal residue" evidence="1">
    <location>
        <position position="37"/>
    </location>
</feature>
<feature type="non-terminal residue" evidence="1">
    <location>
        <position position="1"/>
    </location>
</feature>
<organism evidence="1">
    <name type="scientific">uncultured Solirubrobacteraceae bacterium</name>
    <dbReference type="NCBI Taxonomy" id="1162706"/>
    <lineage>
        <taxon>Bacteria</taxon>
        <taxon>Bacillati</taxon>
        <taxon>Actinomycetota</taxon>
        <taxon>Thermoleophilia</taxon>
        <taxon>Solirubrobacterales</taxon>
        <taxon>Solirubrobacteraceae</taxon>
        <taxon>environmental samples</taxon>
    </lineage>
</organism>
<dbReference type="AlphaFoldDB" id="A0A6J4T9K8"/>
<protein>
    <submittedName>
        <fullName evidence="1">Uncharacterized protein</fullName>
    </submittedName>
</protein>
<dbReference type="EMBL" id="CADCVP010000312">
    <property type="protein sequence ID" value="CAA9516980.1"/>
    <property type="molecule type" value="Genomic_DNA"/>
</dbReference>
<evidence type="ECO:0000313" key="1">
    <source>
        <dbReference type="EMBL" id="CAA9516980.1"/>
    </source>
</evidence>
<reference evidence="1" key="1">
    <citation type="submission" date="2020-02" db="EMBL/GenBank/DDBJ databases">
        <authorList>
            <person name="Meier V. D."/>
        </authorList>
    </citation>
    <scope>NUCLEOTIDE SEQUENCE</scope>
    <source>
        <strain evidence="1">AVDCRST_MAG69</strain>
    </source>
</reference>
<sequence length="37" mass="4284">GSRAGAGAVLRGDRSRRRPRVRLHAIRRPRHRHFAEV</sequence>
<gene>
    <name evidence="1" type="ORF">AVDCRST_MAG69-2826</name>
</gene>
<proteinExistence type="predicted"/>
<accession>A0A6J4T9K8</accession>